<dbReference type="Pfam" id="PF03551">
    <property type="entry name" value="PadR"/>
    <property type="match status" value="1"/>
</dbReference>
<reference evidence="3 4" key="1">
    <citation type="submission" date="2019-06" db="EMBL/GenBank/DDBJ databases">
        <title>Aeromicrobium sp. nov., isolated from a maize field.</title>
        <authorList>
            <person name="Lin S.-Y."/>
            <person name="Tsai C.-F."/>
            <person name="Young C.-C."/>
        </authorList>
    </citation>
    <scope>NUCLEOTIDE SEQUENCE [LARGE SCALE GENOMIC DNA]</scope>
    <source>
        <strain evidence="3 4">CC-CFT486</strain>
    </source>
</reference>
<dbReference type="OrthoDB" id="3746369at2"/>
<feature type="domain" description="Transcription regulator PadR N-terminal" evidence="1">
    <location>
        <begin position="27"/>
        <end position="91"/>
    </location>
</feature>
<dbReference type="PANTHER" id="PTHR43252:SF4">
    <property type="entry name" value="TRANSCRIPTIONAL REGULATORY PROTEIN"/>
    <property type="match status" value="1"/>
</dbReference>
<dbReference type="Gene3D" id="1.10.10.10">
    <property type="entry name" value="Winged helix-like DNA-binding domain superfamily/Winged helix DNA-binding domain"/>
    <property type="match status" value="1"/>
</dbReference>
<dbReference type="PANTHER" id="PTHR43252">
    <property type="entry name" value="TRANSCRIPTIONAL REGULATOR YQJI"/>
    <property type="match status" value="1"/>
</dbReference>
<dbReference type="SUPFAM" id="SSF46785">
    <property type="entry name" value="Winged helix' DNA-binding domain"/>
    <property type="match status" value="1"/>
</dbReference>
<dbReference type="Pfam" id="PF10400">
    <property type="entry name" value="Vir_act_alpha_C"/>
    <property type="match status" value="1"/>
</dbReference>
<accession>A0A5C8NQA9</accession>
<evidence type="ECO:0000313" key="3">
    <source>
        <dbReference type="EMBL" id="TXL63270.1"/>
    </source>
</evidence>
<keyword evidence="4" id="KW-1185">Reference proteome</keyword>
<comment type="caution">
    <text evidence="3">The sequence shown here is derived from an EMBL/GenBank/DDBJ whole genome shotgun (WGS) entry which is preliminary data.</text>
</comment>
<name>A0A5C8NQA9_9ACTN</name>
<evidence type="ECO:0000259" key="1">
    <source>
        <dbReference type="Pfam" id="PF03551"/>
    </source>
</evidence>
<feature type="domain" description="Transcription regulator PadR C-terminal" evidence="2">
    <location>
        <begin position="105"/>
        <end position="172"/>
    </location>
</feature>
<proteinExistence type="predicted"/>
<sequence>MPPTVSTTAYALLGLLMLDPESSTVGMTGYELKQRADRTLRFYWTSPAMSQIYTELDRLDEHGHVSSTEAQEGKRTTRRFTITATGRAALNDWLLESTDELPVLKHPIAMRLMLGSLMGPEAVEAMLTTYVDRLAERRAELQEVRDRLGDIEQFRFPARVAEWGLSFYDNEADIVARLRKDISGSPDAGPPRTRRA</sequence>
<organism evidence="3 4">
    <name type="scientific">Aeromicrobium terrae</name>
    <dbReference type="NCBI Taxonomy" id="2498846"/>
    <lineage>
        <taxon>Bacteria</taxon>
        <taxon>Bacillati</taxon>
        <taxon>Actinomycetota</taxon>
        <taxon>Actinomycetes</taxon>
        <taxon>Propionibacteriales</taxon>
        <taxon>Nocardioidaceae</taxon>
        <taxon>Aeromicrobium</taxon>
    </lineage>
</organism>
<dbReference type="Proteomes" id="UP000321571">
    <property type="component" value="Unassembled WGS sequence"/>
</dbReference>
<evidence type="ECO:0000259" key="2">
    <source>
        <dbReference type="Pfam" id="PF10400"/>
    </source>
</evidence>
<dbReference type="EMBL" id="VDUX01000001">
    <property type="protein sequence ID" value="TXL63270.1"/>
    <property type="molecule type" value="Genomic_DNA"/>
</dbReference>
<dbReference type="InterPro" id="IPR005149">
    <property type="entry name" value="Tscrpt_reg_PadR_N"/>
</dbReference>
<dbReference type="InterPro" id="IPR036388">
    <property type="entry name" value="WH-like_DNA-bd_sf"/>
</dbReference>
<dbReference type="RefSeq" id="WP_147683727.1">
    <property type="nucleotide sequence ID" value="NZ_VDUX01000001.1"/>
</dbReference>
<protein>
    <submittedName>
        <fullName evidence="3">PadR family transcriptional regulator</fullName>
    </submittedName>
</protein>
<dbReference type="InterPro" id="IPR036390">
    <property type="entry name" value="WH_DNA-bd_sf"/>
</dbReference>
<dbReference type="InterPro" id="IPR018309">
    <property type="entry name" value="Tscrpt_reg_PadR_C"/>
</dbReference>
<evidence type="ECO:0000313" key="4">
    <source>
        <dbReference type="Proteomes" id="UP000321571"/>
    </source>
</evidence>
<dbReference type="AlphaFoldDB" id="A0A5C8NQA9"/>
<gene>
    <name evidence="3" type="ORF">FHP06_03320</name>
</gene>